<protein>
    <recommendedName>
        <fullName evidence="3">General secretion pathway protein N</fullName>
    </recommendedName>
</protein>
<organism evidence="1 2">
    <name type="scientific">Pseudomonas coleopterorum</name>
    <dbReference type="NCBI Taxonomy" id="1605838"/>
    <lineage>
        <taxon>Bacteria</taxon>
        <taxon>Pseudomonadati</taxon>
        <taxon>Pseudomonadota</taxon>
        <taxon>Gammaproteobacteria</taxon>
        <taxon>Pseudomonadales</taxon>
        <taxon>Pseudomonadaceae</taxon>
        <taxon>Pseudomonas</taxon>
    </lineage>
</organism>
<dbReference type="EMBL" id="CP134081">
    <property type="protein sequence ID" value="WNC09772.1"/>
    <property type="molecule type" value="Genomic_DNA"/>
</dbReference>
<reference evidence="1" key="1">
    <citation type="submission" date="2023-09" db="EMBL/GenBank/DDBJ databases">
        <title>First report of Pseudomonas coleopterorum DJ13 causing leaf spot on Rhododendron pulchrum Sweet in China.</title>
        <authorList>
            <person name="Zhang Y."/>
        </authorList>
    </citation>
    <scope>NUCLEOTIDE SEQUENCE</scope>
    <source>
        <strain evidence="1">DJ13</strain>
    </source>
</reference>
<sequence>MKLGSVGLTLLATAAVLIGVASSLLLGAGRTVDWLPASHPHEQPPAAKPVSLAALPENTLALTWQQSMFSPDRKPDAATGKSQATSLAGIRLSGVIIDGQAQWALLRLANQRTLKLAVGSTLDNGWTLTSVTSQTATFVHQGQSQQLSLPVLRLPPPSKAPAITLPNVTTP</sequence>
<evidence type="ECO:0008006" key="3">
    <source>
        <dbReference type="Google" id="ProtNLM"/>
    </source>
</evidence>
<proteinExistence type="predicted"/>
<dbReference type="AlphaFoldDB" id="A0AAJ6LZD1"/>
<evidence type="ECO:0000313" key="2">
    <source>
        <dbReference type="Proteomes" id="UP001258207"/>
    </source>
</evidence>
<evidence type="ECO:0000313" key="1">
    <source>
        <dbReference type="EMBL" id="WNC09772.1"/>
    </source>
</evidence>
<dbReference type="Proteomes" id="UP001258207">
    <property type="component" value="Chromosome"/>
</dbReference>
<accession>A0AAJ6LZD1</accession>
<dbReference type="RefSeq" id="WP_310791988.1">
    <property type="nucleotide sequence ID" value="NZ_CP134081.1"/>
</dbReference>
<name>A0AAJ6LZD1_9PSED</name>
<gene>
    <name evidence="1" type="ORF">RI108_21405</name>
</gene>